<dbReference type="STRING" id="3818.A0A445CLK8"/>
<comment type="caution">
    <text evidence="4">The sequence shown here is derived from an EMBL/GenBank/DDBJ whole genome shotgun (WGS) entry which is preliminary data.</text>
</comment>
<dbReference type="PANTHER" id="PTHR36766:SF61">
    <property type="entry name" value="NB-ARC DOMAIN DISEASE RESISTANCE PROTEIN"/>
    <property type="match status" value="1"/>
</dbReference>
<accession>A0A445CLK8</accession>
<keyword evidence="1" id="KW-0677">Repeat</keyword>
<gene>
    <name evidence="4" type="ORF">Ahy_A06g026773</name>
</gene>
<dbReference type="PANTHER" id="PTHR36766">
    <property type="entry name" value="PLANT BROAD-SPECTRUM MILDEW RESISTANCE PROTEIN RPW8"/>
    <property type="match status" value="1"/>
</dbReference>
<feature type="domain" description="Disease resistance R13L4/SHOC-2-like LRR" evidence="3">
    <location>
        <begin position="97"/>
        <end position="178"/>
    </location>
</feature>
<keyword evidence="5" id="KW-1185">Reference proteome</keyword>
<dbReference type="GO" id="GO:0006952">
    <property type="term" value="P:defense response"/>
    <property type="evidence" value="ECO:0007669"/>
    <property type="project" value="UniProtKB-KW"/>
</dbReference>
<proteinExistence type="predicted"/>
<keyword evidence="2" id="KW-0611">Plant defense</keyword>
<dbReference type="EMBL" id="SDMP01000006">
    <property type="protein sequence ID" value="RYR51797.1"/>
    <property type="molecule type" value="Genomic_DNA"/>
</dbReference>
<dbReference type="InterPro" id="IPR055414">
    <property type="entry name" value="LRR_R13L4/SHOC2-like"/>
</dbReference>
<evidence type="ECO:0000313" key="5">
    <source>
        <dbReference type="Proteomes" id="UP000289738"/>
    </source>
</evidence>
<dbReference type="AlphaFoldDB" id="A0A445CLK8"/>
<dbReference type="Gene3D" id="3.80.10.10">
    <property type="entry name" value="Ribonuclease Inhibitor"/>
    <property type="match status" value="1"/>
</dbReference>
<evidence type="ECO:0000256" key="1">
    <source>
        <dbReference type="ARBA" id="ARBA00022737"/>
    </source>
</evidence>
<dbReference type="Pfam" id="PF23598">
    <property type="entry name" value="LRR_14"/>
    <property type="match status" value="1"/>
</dbReference>
<reference evidence="4 5" key="1">
    <citation type="submission" date="2019-01" db="EMBL/GenBank/DDBJ databases">
        <title>Sequencing of cultivated peanut Arachis hypogaea provides insights into genome evolution and oil improvement.</title>
        <authorList>
            <person name="Chen X."/>
        </authorList>
    </citation>
    <scope>NUCLEOTIDE SEQUENCE [LARGE SCALE GENOMIC DNA]</scope>
    <source>
        <strain evidence="5">cv. Fuhuasheng</strain>
        <tissue evidence="4">Leaves</tissue>
    </source>
</reference>
<evidence type="ECO:0000259" key="3">
    <source>
        <dbReference type="Pfam" id="PF23598"/>
    </source>
</evidence>
<organism evidence="4 5">
    <name type="scientific">Arachis hypogaea</name>
    <name type="common">Peanut</name>
    <dbReference type="NCBI Taxonomy" id="3818"/>
    <lineage>
        <taxon>Eukaryota</taxon>
        <taxon>Viridiplantae</taxon>
        <taxon>Streptophyta</taxon>
        <taxon>Embryophyta</taxon>
        <taxon>Tracheophyta</taxon>
        <taxon>Spermatophyta</taxon>
        <taxon>Magnoliopsida</taxon>
        <taxon>eudicotyledons</taxon>
        <taxon>Gunneridae</taxon>
        <taxon>Pentapetalae</taxon>
        <taxon>rosids</taxon>
        <taxon>fabids</taxon>
        <taxon>Fabales</taxon>
        <taxon>Fabaceae</taxon>
        <taxon>Papilionoideae</taxon>
        <taxon>50 kb inversion clade</taxon>
        <taxon>dalbergioids sensu lato</taxon>
        <taxon>Dalbergieae</taxon>
        <taxon>Pterocarpus clade</taxon>
        <taxon>Arachis</taxon>
    </lineage>
</organism>
<sequence>MSRSFLENISGCGTSYHFCIHDLVHDLALYVAKDERQLISSDCQNIPENVLHLSLSEFDLFGKSFKLNLLGVRTLLFPFGRVGANNEDLFRAWVSSCKYLRYLNLDYSTFETLPRSISQLKHLRYLSLRYNIKMRLPSSICMLQNLQCLLLTGCIEIDKLPKGLRNLISLQSMSITTKQPVLPECDIAESCALMEIANTISSVYQYATITSNSYEIRSEAYKSLQIGD</sequence>
<name>A0A445CLK8_ARAHY</name>
<evidence type="ECO:0000256" key="2">
    <source>
        <dbReference type="ARBA" id="ARBA00022821"/>
    </source>
</evidence>
<evidence type="ECO:0000313" key="4">
    <source>
        <dbReference type="EMBL" id="RYR51797.1"/>
    </source>
</evidence>
<dbReference type="InterPro" id="IPR032675">
    <property type="entry name" value="LRR_dom_sf"/>
</dbReference>
<dbReference type="SUPFAM" id="SSF52058">
    <property type="entry name" value="L domain-like"/>
    <property type="match status" value="1"/>
</dbReference>
<dbReference type="Proteomes" id="UP000289738">
    <property type="component" value="Chromosome A06"/>
</dbReference>
<protein>
    <recommendedName>
        <fullName evidence="3">Disease resistance R13L4/SHOC-2-like LRR domain-containing protein</fullName>
    </recommendedName>
</protein>